<evidence type="ECO:0000256" key="1">
    <source>
        <dbReference type="SAM" id="MobiDB-lite"/>
    </source>
</evidence>
<sequence>MSSSTMTLANRPQLNAGAQLPTLHLWMQLSSKAVEIANPDFDEQVENQASESRLIQDELIALDSSDDETDASSIILFDSSNTGNTGDSDERTHGMGAFSWDDAI</sequence>
<accession>A0A7S3ID30</accession>
<gene>
    <name evidence="2" type="ORF">SINC0208_LOCUS924</name>
</gene>
<feature type="region of interest" description="Disordered" evidence="1">
    <location>
        <begin position="73"/>
        <end position="104"/>
    </location>
</feature>
<proteinExistence type="predicted"/>
<dbReference type="EMBL" id="HBIH01002266">
    <property type="protein sequence ID" value="CAE0320345.1"/>
    <property type="molecule type" value="Transcribed_RNA"/>
</dbReference>
<reference evidence="2" key="1">
    <citation type="submission" date="2021-01" db="EMBL/GenBank/DDBJ databases">
        <authorList>
            <person name="Corre E."/>
            <person name="Pelletier E."/>
            <person name="Niang G."/>
            <person name="Scheremetjew M."/>
            <person name="Finn R."/>
            <person name="Kale V."/>
            <person name="Holt S."/>
            <person name="Cochrane G."/>
            <person name="Meng A."/>
            <person name="Brown T."/>
            <person name="Cohen L."/>
        </authorList>
    </citation>
    <scope>NUCLEOTIDE SEQUENCE</scope>
    <source>
        <strain evidence="2">S3</strain>
    </source>
</reference>
<organism evidence="2">
    <name type="scientific">Strombidium inclinatum</name>
    <dbReference type="NCBI Taxonomy" id="197538"/>
    <lineage>
        <taxon>Eukaryota</taxon>
        <taxon>Sar</taxon>
        <taxon>Alveolata</taxon>
        <taxon>Ciliophora</taxon>
        <taxon>Intramacronucleata</taxon>
        <taxon>Spirotrichea</taxon>
        <taxon>Oligotrichia</taxon>
        <taxon>Strombidiidae</taxon>
        <taxon>Strombidium</taxon>
    </lineage>
</organism>
<evidence type="ECO:0000313" key="2">
    <source>
        <dbReference type="EMBL" id="CAE0320345.1"/>
    </source>
</evidence>
<name>A0A7S3ID30_9SPIT</name>
<protein>
    <submittedName>
        <fullName evidence="2">Uncharacterized protein</fullName>
    </submittedName>
</protein>
<dbReference type="AlphaFoldDB" id="A0A7S3ID30"/>